<dbReference type="GO" id="GO:0000244">
    <property type="term" value="P:spliceosomal tri-snRNP complex assembly"/>
    <property type="evidence" value="ECO:0007669"/>
    <property type="project" value="TreeGrafter"/>
</dbReference>
<dbReference type="CDD" id="cd13778">
    <property type="entry name" value="Aar2_C"/>
    <property type="match status" value="1"/>
</dbReference>
<dbReference type="Gene3D" id="2.60.34.20">
    <property type="match status" value="1"/>
</dbReference>
<comment type="similarity">
    <text evidence="1">Belongs to the AAR2 family.</text>
</comment>
<dbReference type="InterPro" id="IPR033647">
    <property type="entry name" value="Aar2_N"/>
</dbReference>
<dbReference type="CDD" id="cd13777">
    <property type="entry name" value="Aar2_N"/>
    <property type="match status" value="1"/>
</dbReference>
<dbReference type="PANTHER" id="PTHR12689:SF4">
    <property type="entry name" value="PROTEIN AAR2 HOMOLOG"/>
    <property type="match status" value="1"/>
</dbReference>
<evidence type="ECO:0000256" key="1">
    <source>
        <dbReference type="ARBA" id="ARBA00006281"/>
    </source>
</evidence>
<dbReference type="InterPro" id="IPR038516">
    <property type="entry name" value="AAR2_N_sf"/>
</dbReference>
<dbReference type="InterPro" id="IPR007946">
    <property type="entry name" value="AAR2"/>
</dbReference>
<dbReference type="PANTHER" id="PTHR12689">
    <property type="entry name" value="A1 CISTRON SPLICING FACTOR AAR2-RELATED"/>
    <property type="match status" value="1"/>
</dbReference>
<dbReference type="InterPro" id="IPR038514">
    <property type="entry name" value="AAR2_C_sf"/>
</dbReference>
<dbReference type="EMBL" id="PXOA01000628">
    <property type="protein sequence ID" value="RFU73599.1"/>
    <property type="molecule type" value="Genomic_DNA"/>
</dbReference>
<dbReference type="OrthoDB" id="201752at2759"/>
<feature type="compositionally biased region" description="Polar residues" evidence="2">
    <location>
        <begin position="20"/>
        <end position="36"/>
    </location>
</feature>
<evidence type="ECO:0000313" key="6">
    <source>
        <dbReference type="Proteomes" id="UP000266272"/>
    </source>
</evidence>
<evidence type="ECO:0000259" key="3">
    <source>
        <dbReference type="Pfam" id="PF05282"/>
    </source>
</evidence>
<comment type="caution">
    <text evidence="5">The sequence shown here is derived from an EMBL/GenBank/DDBJ whole genome shotgun (WGS) entry which is preliminary data.</text>
</comment>
<dbReference type="InterPro" id="IPR033648">
    <property type="entry name" value="AAR2_C"/>
</dbReference>
<dbReference type="Proteomes" id="UP000266272">
    <property type="component" value="Unassembled WGS sequence"/>
</dbReference>
<dbReference type="Gene3D" id="1.25.40.550">
    <property type="entry name" value="Aar2, C-terminal domain-like"/>
    <property type="match status" value="1"/>
</dbReference>
<name>A0A395NC84_TRIAR</name>
<accession>A0A395NC84</accession>
<feature type="region of interest" description="Disordered" evidence="2">
    <location>
        <begin position="1"/>
        <end position="105"/>
    </location>
</feature>
<dbReference type="Pfam" id="PF05282">
    <property type="entry name" value="AAR2"/>
    <property type="match status" value="1"/>
</dbReference>
<protein>
    <recommendedName>
        <fullName evidence="7">Aar2 containing</fullName>
    </recommendedName>
</protein>
<evidence type="ECO:0000256" key="2">
    <source>
        <dbReference type="SAM" id="MobiDB-lite"/>
    </source>
</evidence>
<dbReference type="STRING" id="490622.A0A395NC84"/>
<evidence type="ECO:0008006" key="7">
    <source>
        <dbReference type="Google" id="ProtNLM"/>
    </source>
</evidence>
<evidence type="ECO:0000259" key="4">
    <source>
        <dbReference type="Pfam" id="PF20981"/>
    </source>
</evidence>
<feature type="domain" description="AAR2 N-terminal" evidence="4">
    <location>
        <begin position="120"/>
        <end position="265"/>
    </location>
</feature>
<feature type="compositionally biased region" description="Basic and acidic residues" evidence="2">
    <location>
        <begin position="51"/>
        <end position="61"/>
    </location>
</feature>
<dbReference type="AlphaFoldDB" id="A0A395NC84"/>
<gene>
    <name evidence="5" type="ORF">TARUN_8651</name>
</gene>
<organism evidence="5 6">
    <name type="scientific">Trichoderma arundinaceum</name>
    <dbReference type="NCBI Taxonomy" id="490622"/>
    <lineage>
        <taxon>Eukaryota</taxon>
        <taxon>Fungi</taxon>
        <taxon>Dikarya</taxon>
        <taxon>Ascomycota</taxon>
        <taxon>Pezizomycotina</taxon>
        <taxon>Sordariomycetes</taxon>
        <taxon>Hypocreomycetidae</taxon>
        <taxon>Hypocreales</taxon>
        <taxon>Hypocreaceae</taxon>
        <taxon>Trichoderma</taxon>
    </lineage>
</organism>
<sequence>MADEEPSASSSAAPDELKKSNSTASTGAQSTRSHVSVSVLGAHPYGSLHVHQPDELPPHEGLDDEERQDSPPPPLDPPANLQGRKRVQFSDAPPKVPRNQPDLSMSHETRDIITHSMGGGDVLLILDLPEVYLVGYDAISFTAKHFGGVRDIPAGPHFFWVTHPDSGAVRTGFWIVSSGAHQVHVLQWDKFAETVLEPSRAEALIQAENLDGFHDKLVPYHDPASVNSEPRRLAAPAEQASNEKLKMWKQLSGNITERVLVRVTGQRTNSWHVDSTDRVRGALLLAAEMELERRFSNHLLQSRELNFSFSQHSKTYSADALGADRTLAATDATPYIMSVMSAPDRELSDDDLVGELQFAFIVGIHLGNDACIQQWWHMLLKLILKAYLLPEHRPLLAAELLQAIAAQLQYSSEWLDESILDYGGSNSQELRLSLIIYKRRLEEVLESLGTLATNDQLTVGTAFAKVESEVVGLGWDLHGDYLRKGKVMMEDGEEVELEMAELQAEDERGEWAPEVVELDEQGRQRDLVSWTD</sequence>
<feature type="domain" description="AAR2 C-terminal" evidence="3">
    <location>
        <begin position="308"/>
        <end position="477"/>
    </location>
</feature>
<keyword evidence="6" id="KW-1185">Reference proteome</keyword>
<evidence type="ECO:0000313" key="5">
    <source>
        <dbReference type="EMBL" id="RFU73599.1"/>
    </source>
</evidence>
<dbReference type="Pfam" id="PF20981">
    <property type="entry name" value="AAR2_1st"/>
    <property type="match status" value="1"/>
</dbReference>
<proteinExistence type="inferred from homology"/>
<reference evidence="5 6" key="1">
    <citation type="journal article" date="2018" name="PLoS Pathog.">
        <title>Evolution of structural diversity of trichothecenes, a family of toxins produced by plant pathogenic and entomopathogenic fungi.</title>
        <authorList>
            <person name="Proctor R.H."/>
            <person name="McCormick S.P."/>
            <person name="Kim H.S."/>
            <person name="Cardoza R.E."/>
            <person name="Stanley A.M."/>
            <person name="Lindo L."/>
            <person name="Kelly A."/>
            <person name="Brown D.W."/>
            <person name="Lee T."/>
            <person name="Vaughan M.M."/>
            <person name="Alexander N.J."/>
            <person name="Busman M."/>
            <person name="Gutierrez S."/>
        </authorList>
    </citation>
    <scope>NUCLEOTIDE SEQUENCE [LARGE SCALE GENOMIC DNA]</scope>
    <source>
        <strain evidence="5 6">IBT 40837</strain>
    </source>
</reference>